<dbReference type="SUPFAM" id="SSF48592">
    <property type="entry name" value="GroEL equatorial domain-like"/>
    <property type="match status" value="1"/>
</dbReference>
<feature type="region of interest" description="Disordered" evidence="6">
    <location>
        <begin position="513"/>
        <end position="564"/>
    </location>
</feature>
<evidence type="ECO:0000256" key="3">
    <source>
        <dbReference type="ARBA" id="ARBA00022840"/>
    </source>
</evidence>
<dbReference type="SUPFAM" id="SSF52029">
    <property type="entry name" value="GroEL apical domain-like"/>
    <property type="match status" value="1"/>
</dbReference>
<dbReference type="SUPFAM" id="SSF54849">
    <property type="entry name" value="GroEL-intermediate domain like"/>
    <property type="match status" value="1"/>
</dbReference>
<accession>B9LRY6</accession>
<dbReference type="PANTHER" id="PTHR11353">
    <property type="entry name" value="CHAPERONIN"/>
    <property type="match status" value="1"/>
</dbReference>
<keyword evidence="3 5" id="KW-0067">ATP-binding</keyword>
<dbReference type="AlphaFoldDB" id="B9LRY6"/>
<evidence type="ECO:0000313" key="7">
    <source>
        <dbReference type="EMBL" id="ACM57860.1"/>
    </source>
</evidence>
<dbReference type="GeneID" id="7399994"/>
<dbReference type="InterPro" id="IPR017998">
    <property type="entry name" value="Chaperone_TCP-1"/>
</dbReference>
<protein>
    <submittedName>
        <fullName evidence="7">Chaperonin Cpn60/TCP-1</fullName>
    </submittedName>
</protein>
<evidence type="ECO:0000256" key="2">
    <source>
        <dbReference type="ARBA" id="ARBA00022741"/>
    </source>
</evidence>
<dbReference type="Gene3D" id="1.10.560.10">
    <property type="entry name" value="GroEL-like equatorial domain"/>
    <property type="match status" value="1"/>
</dbReference>
<keyword evidence="4 5" id="KW-0143">Chaperone</keyword>
<dbReference type="EMBL" id="CP001365">
    <property type="protein sequence ID" value="ACM57860.1"/>
    <property type="molecule type" value="Genomic_DNA"/>
</dbReference>
<dbReference type="GO" id="GO:0140662">
    <property type="term" value="F:ATP-dependent protein folding chaperone"/>
    <property type="evidence" value="ECO:0007669"/>
    <property type="project" value="InterPro"/>
</dbReference>
<dbReference type="InterPro" id="IPR002423">
    <property type="entry name" value="Cpn60/GroEL/TCP-1"/>
</dbReference>
<dbReference type="HOGENOM" id="CLU_008891_7_3_2"/>
<dbReference type="GO" id="GO:0005524">
    <property type="term" value="F:ATP binding"/>
    <property type="evidence" value="ECO:0007669"/>
    <property type="project" value="UniProtKB-KW"/>
</dbReference>
<dbReference type="InterPro" id="IPR027409">
    <property type="entry name" value="GroEL-like_apical_dom_sf"/>
</dbReference>
<dbReference type="Gene3D" id="3.30.260.10">
    <property type="entry name" value="TCP-1-like chaperonin intermediate domain"/>
    <property type="match status" value="1"/>
</dbReference>
<name>B9LRY6_HALLT</name>
<dbReference type="eggNOG" id="arCOG01257">
    <property type="taxonomic scope" value="Archaea"/>
</dbReference>
<dbReference type="RefSeq" id="WP_015910981.1">
    <property type="nucleotide sequence ID" value="NC_012029.1"/>
</dbReference>
<keyword evidence="8" id="KW-1185">Reference proteome</keyword>
<evidence type="ECO:0000313" key="8">
    <source>
        <dbReference type="Proteomes" id="UP000000740"/>
    </source>
</evidence>
<dbReference type="KEGG" id="hla:Hlac_2284"/>
<dbReference type="Gene3D" id="3.50.7.10">
    <property type="entry name" value="GroEL"/>
    <property type="match status" value="1"/>
</dbReference>
<evidence type="ECO:0000256" key="4">
    <source>
        <dbReference type="ARBA" id="ARBA00023186"/>
    </source>
</evidence>
<dbReference type="Proteomes" id="UP000000740">
    <property type="component" value="Chromosome 1"/>
</dbReference>
<proteinExistence type="inferred from homology"/>
<gene>
    <name evidence="7" type="ordered locus">Hlac_2284</name>
</gene>
<feature type="compositionally biased region" description="Gly residues" evidence="6">
    <location>
        <begin position="543"/>
        <end position="556"/>
    </location>
</feature>
<dbReference type="Pfam" id="PF00118">
    <property type="entry name" value="Cpn60_TCP1"/>
    <property type="match status" value="1"/>
</dbReference>
<dbReference type="InterPro" id="IPR027413">
    <property type="entry name" value="GROEL-like_equatorial_sf"/>
</dbReference>
<reference evidence="7 8" key="1">
    <citation type="journal article" date="2016" name="Stand. Genomic Sci.">
        <title>Complete genome sequence of the Antarctic Halorubrum lacusprofundi type strain ACAM 34.</title>
        <authorList>
            <person name="Anderson I.J."/>
            <person name="DasSarma P."/>
            <person name="Lucas S."/>
            <person name="Copeland A."/>
            <person name="Lapidus A."/>
            <person name="Del Rio T.G."/>
            <person name="Tice H."/>
            <person name="Dalin E."/>
            <person name="Bruce D.C."/>
            <person name="Goodwin L."/>
            <person name="Pitluck S."/>
            <person name="Sims D."/>
            <person name="Brettin T.S."/>
            <person name="Detter J.C."/>
            <person name="Han C.S."/>
            <person name="Larimer F."/>
            <person name="Hauser L."/>
            <person name="Land M."/>
            <person name="Ivanova N."/>
            <person name="Richardson P."/>
            <person name="Cavicchioli R."/>
            <person name="DasSarma S."/>
            <person name="Woese C.R."/>
            <person name="Kyrpides N.C."/>
        </authorList>
    </citation>
    <scope>NUCLEOTIDE SEQUENCE [LARGE SCALE GENOMIC DNA]</scope>
    <source>
        <strain evidence="8">ATCC 49239 / DSM 5036 / JCM 8891 / ACAM 34</strain>
    </source>
</reference>
<evidence type="ECO:0000256" key="1">
    <source>
        <dbReference type="ARBA" id="ARBA00008020"/>
    </source>
</evidence>
<evidence type="ECO:0000256" key="6">
    <source>
        <dbReference type="SAM" id="MobiDB-lite"/>
    </source>
</evidence>
<keyword evidence="2 5" id="KW-0547">Nucleotide-binding</keyword>
<sequence length="564" mass="58195">MAFTTEATEESSTEERSDDLLGPGKAIAATLGSTLGPNGLDKMVIDRSGSVVVTNTGATVLDGLEIDAPIGRVIRDAVQAHARHVGDGTTTTALLVGELLDAADTLAERGLHPTSIVDGYARAASHARDALDELSVPVDPDDERLREVASTAVTGRWDAASARRFADITVDALRSVDFDAARLTIQAYPGGELTDSERVKGILVDLEGSSTTIDGFGTNDRRALTDPTVALVDGELTPPTAEASGTVRVRTPDDLAAVREHERAADERLIRSIADRDVDVLVCQKSIDDAVKTDLARAGVLPVERTRRDEFDAIARAANATAVAAIADLDRDALGTVGAVRRRSVGGGVIELSGLPGESHESLLLRGGTPHVAEETKRIVEDCLAVARHAAHGGGVVPGGGAGMMVVSRAVADRASSVDDRSALALEAFADAVTVIPRTLARNAGADPIDALAALRNRHHDGETAAGVARSGAVGDMFDAGVVEPVAVPARCLETAVRTASLVLRVDETLDAEPAGSGVAGDGHHGHAHGGDDSHTHESGHAHGSGGEHGSGGHDGGYPWALSH</sequence>
<comment type="similarity">
    <text evidence="1 5">Belongs to the TCP-1 chaperonin family.</text>
</comment>
<organism evidence="7 8">
    <name type="scientific">Halorubrum lacusprofundi (strain ATCC 49239 / DSM 5036 / JCM 8891 / ACAM 34)</name>
    <dbReference type="NCBI Taxonomy" id="416348"/>
    <lineage>
        <taxon>Archaea</taxon>
        <taxon>Methanobacteriati</taxon>
        <taxon>Methanobacteriota</taxon>
        <taxon>Stenosarchaea group</taxon>
        <taxon>Halobacteria</taxon>
        <taxon>Halobacteriales</taxon>
        <taxon>Haloferacaceae</taxon>
        <taxon>Halorubrum</taxon>
    </lineage>
</organism>
<dbReference type="PRINTS" id="PR00304">
    <property type="entry name" value="TCOMPLEXTCP1"/>
</dbReference>
<feature type="region of interest" description="Disordered" evidence="6">
    <location>
        <begin position="1"/>
        <end position="22"/>
    </location>
</feature>
<feature type="compositionally biased region" description="Basic and acidic residues" evidence="6">
    <location>
        <begin position="522"/>
        <end position="541"/>
    </location>
</feature>
<evidence type="ECO:0000256" key="5">
    <source>
        <dbReference type="RuleBase" id="RU004187"/>
    </source>
</evidence>
<dbReference type="InterPro" id="IPR027410">
    <property type="entry name" value="TCP-1-like_intermed_sf"/>
</dbReference>